<accession>A0ACB8AA67</accession>
<proteinExistence type="predicted"/>
<evidence type="ECO:0000313" key="2">
    <source>
        <dbReference type="Proteomes" id="UP000790377"/>
    </source>
</evidence>
<comment type="caution">
    <text evidence="1">The sequence shown here is derived from an EMBL/GenBank/DDBJ whole genome shotgun (WGS) entry which is preliminary data.</text>
</comment>
<dbReference type="EMBL" id="MU267733">
    <property type="protein sequence ID" value="KAH7909964.1"/>
    <property type="molecule type" value="Genomic_DNA"/>
</dbReference>
<sequence length="287" mass="32010">MATPLQACLTGAYTTIKSRHPGEGRRRWKLGVAAEFWSLSPDQKHQLLMNAPASPDTTNAEWATDADPFDEMSNSRSELGLVVRTDFSDEVAWSAFVEKLQQAEKDFAASADEPEQGMAEDSPEGNAPDPHADAEDSSDEESDDGPIFHIINPLEPEMQALFTNLSNLTALRLFTDIDIRRAPALPAGIKRALPNRLVDRDGWQEIYTGKNIWIYDSKSNTDQCVRLVSHTGDMYGTATGDSWRARVSHICELQANLFTGAMKIDFGGLDRWDYSERQRNMREAEGN</sequence>
<dbReference type="Proteomes" id="UP000790377">
    <property type="component" value="Unassembled WGS sequence"/>
</dbReference>
<reference evidence="1" key="1">
    <citation type="journal article" date="2021" name="New Phytol.">
        <title>Evolutionary innovations through gain and loss of genes in the ectomycorrhizal Boletales.</title>
        <authorList>
            <person name="Wu G."/>
            <person name="Miyauchi S."/>
            <person name="Morin E."/>
            <person name="Kuo A."/>
            <person name="Drula E."/>
            <person name="Varga T."/>
            <person name="Kohler A."/>
            <person name="Feng B."/>
            <person name="Cao Y."/>
            <person name="Lipzen A."/>
            <person name="Daum C."/>
            <person name="Hundley H."/>
            <person name="Pangilinan J."/>
            <person name="Johnson J."/>
            <person name="Barry K."/>
            <person name="LaButti K."/>
            <person name="Ng V."/>
            <person name="Ahrendt S."/>
            <person name="Min B."/>
            <person name="Choi I.G."/>
            <person name="Park H."/>
            <person name="Plett J.M."/>
            <person name="Magnuson J."/>
            <person name="Spatafora J.W."/>
            <person name="Nagy L.G."/>
            <person name="Henrissat B."/>
            <person name="Grigoriev I.V."/>
            <person name="Yang Z.L."/>
            <person name="Xu J."/>
            <person name="Martin F.M."/>
        </authorList>
    </citation>
    <scope>NUCLEOTIDE SEQUENCE</scope>
    <source>
        <strain evidence="1">ATCC 28755</strain>
    </source>
</reference>
<evidence type="ECO:0000313" key="1">
    <source>
        <dbReference type="EMBL" id="KAH7909964.1"/>
    </source>
</evidence>
<keyword evidence="2" id="KW-1185">Reference proteome</keyword>
<organism evidence="1 2">
    <name type="scientific">Hygrophoropsis aurantiaca</name>
    <dbReference type="NCBI Taxonomy" id="72124"/>
    <lineage>
        <taxon>Eukaryota</taxon>
        <taxon>Fungi</taxon>
        <taxon>Dikarya</taxon>
        <taxon>Basidiomycota</taxon>
        <taxon>Agaricomycotina</taxon>
        <taxon>Agaricomycetes</taxon>
        <taxon>Agaricomycetidae</taxon>
        <taxon>Boletales</taxon>
        <taxon>Coniophorineae</taxon>
        <taxon>Hygrophoropsidaceae</taxon>
        <taxon>Hygrophoropsis</taxon>
    </lineage>
</organism>
<gene>
    <name evidence="1" type="ORF">BJ138DRAFT_1154025</name>
</gene>
<name>A0ACB8AA67_9AGAM</name>
<protein>
    <submittedName>
        <fullName evidence="1">Uncharacterized protein</fullName>
    </submittedName>
</protein>